<accession>A0A565C1A1</accession>
<gene>
    <name evidence="2" type="ORF">ANE_LOCUS17844</name>
</gene>
<dbReference type="AlphaFoldDB" id="A0A565C1A1"/>
<organism evidence="2 3">
    <name type="scientific">Arabis nemorensis</name>
    <dbReference type="NCBI Taxonomy" id="586526"/>
    <lineage>
        <taxon>Eukaryota</taxon>
        <taxon>Viridiplantae</taxon>
        <taxon>Streptophyta</taxon>
        <taxon>Embryophyta</taxon>
        <taxon>Tracheophyta</taxon>
        <taxon>Spermatophyta</taxon>
        <taxon>Magnoliopsida</taxon>
        <taxon>eudicotyledons</taxon>
        <taxon>Gunneridae</taxon>
        <taxon>Pentapetalae</taxon>
        <taxon>rosids</taxon>
        <taxon>malvids</taxon>
        <taxon>Brassicales</taxon>
        <taxon>Brassicaceae</taxon>
        <taxon>Arabideae</taxon>
        <taxon>Arabis</taxon>
    </lineage>
</organism>
<reference evidence="2" key="1">
    <citation type="submission" date="2019-07" db="EMBL/GenBank/DDBJ databases">
        <authorList>
            <person name="Dittberner H."/>
        </authorList>
    </citation>
    <scope>NUCLEOTIDE SEQUENCE [LARGE SCALE GENOMIC DNA]</scope>
</reference>
<protein>
    <submittedName>
        <fullName evidence="2">Uncharacterized protein</fullName>
    </submittedName>
</protein>
<feature type="region of interest" description="Disordered" evidence="1">
    <location>
        <begin position="15"/>
        <end position="47"/>
    </location>
</feature>
<dbReference type="Proteomes" id="UP000489600">
    <property type="component" value="Unassembled WGS sequence"/>
</dbReference>
<proteinExistence type="predicted"/>
<dbReference type="EMBL" id="CABITT030000006">
    <property type="protein sequence ID" value="VVB07400.1"/>
    <property type="molecule type" value="Genomic_DNA"/>
</dbReference>
<evidence type="ECO:0000313" key="2">
    <source>
        <dbReference type="EMBL" id="VVB07400.1"/>
    </source>
</evidence>
<name>A0A565C1A1_9BRAS</name>
<keyword evidence="3" id="KW-1185">Reference proteome</keyword>
<sequence length="92" mass="10616">MFFSLFRRCCSSTAVVSDHPSSKPELEPESEPVPTLVPYSDDDGTRWRPSLSTIIEEEERGLETESESNKKKSLFHQILKRFWNIGVADREQ</sequence>
<evidence type="ECO:0000256" key="1">
    <source>
        <dbReference type="SAM" id="MobiDB-lite"/>
    </source>
</evidence>
<evidence type="ECO:0000313" key="3">
    <source>
        <dbReference type="Proteomes" id="UP000489600"/>
    </source>
</evidence>
<comment type="caution">
    <text evidence="2">The sequence shown here is derived from an EMBL/GenBank/DDBJ whole genome shotgun (WGS) entry which is preliminary data.</text>
</comment>